<keyword evidence="14" id="KW-1185">Reference proteome</keyword>
<dbReference type="OrthoDB" id="130682at2157"/>
<evidence type="ECO:0000256" key="10">
    <source>
        <dbReference type="ARBA" id="ARBA00023285"/>
    </source>
</evidence>
<accession>A0A1I4QRJ3</accession>
<dbReference type="GO" id="GO:0005886">
    <property type="term" value="C:plasma membrane"/>
    <property type="evidence" value="ECO:0007669"/>
    <property type="project" value="UniProtKB-SubCell"/>
</dbReference>
<evidence type="ECO:0000256" key="11">
    <source>
        <dbReference type="HAMAP-Rule" id="MF_01093"/>
    </source>
</evidence>
<keyword evidence="2 11" id="KW-0554">One-carbon metabolism</keyword>
<dbReference type="AlphaFoldDB" id="A0A1I4QRJ3"/>
<keyword evidence="4 11" id="KW-0808">Transferase</keyword>
<dbReference type="GO" id="GO:0032259">
    <property type="term" value="P:methylation"/>
    <property type="evidence" value="ECO:0007669"/>
    <property type="project" value="UniProtKB-KW"/>
</dbReference>
<dbReference type="Proteomes" id="UP000198535">
    <property type="component" value="Unassembled WGS sequence"/>
</dbReference>
<evidence type="ECO:0000256" key="6">
    <source>
        <dbReference type="ARBA" id="ARBA00022967"/>
    </source>
</evidence>
<keyword evidence="8 11" id="KW-0484">Methanogenesis</keyword>
<sequence length="242" mass="25266">MADKREPAVGWPILKGEYDVGDVNNCVAVVTCGSHLAAGPQLDAGACLTGPCKTENLGLEKVVAHIISNPNIRFLLVTGSEVKGHITGEAIIKIHENGVKDNRIVGATGAIPYVENLSEEAIERFQQQVECIDLIGTEDMGAITGKIKELAGKDPGAFDADAMVLEVGDGAGEGEEEAGGLKPMAAELATVRSRILAINKEMMAIGNLNKFHSGVHAGKVEGIMIGLAITLSLLGMLLFGGQ</sequence>
<evidence type="ECO:0000256" key="2">
    <source>
        <dbReference type="ARBA" id="ARBA00022563"/>
    </source>
</evidence>
<organism evidence="13 14">
    <name type="scientific">Methanolobus profundi</name>
    <dbReference type="NCBI Taxonomy" id="487685"/>
    <lineage>
        <taxon>Archaea</taxon>
        <taxon>Methanobacteriati</taxon>
        <taxon>Methanobacteriota</taxon>
        <taxon>Stenosarchaea group</taxon>
        <taxon>Methanomicrobia</taxon>
        <taxon>Methanosarcinales</taxon>
        <taxon>Methanosarcinaceae</taxon>
        <taxon>Methanolobus</taxon>
    </lineage>
</organism>
<evidence type="ECO:0000313" key="13">
    <source>
        <dbReference type="EMBL" id="SFM42326.1"/>
    </source>
</evidence>
<evidence type="ECO:0000256" key="1">
    <source>
        <dbReference type="ARBA" id="ARBA00022475"/>
    </source>
</evidence>
<evidence type="ECO:0000256" key="7">
    <source>
        <dbReference type="ARBA" id="ARBA00022989"/>
    </source>
</evidence>
<evidence type="ECO:0000256" key="5">
    <source>
        <dbReference type="ARBA" id="ARBA00022692"/>
    </source>
</evidence>
<dbReference type="UniPathway" id="UPA00640">
    <property type="reaction ID" value="UER00698"/>
</dbReference>
<comment type="cofactor">
    <cofactor evidence="11">
        <name>5-hydroxybenzimidazolylcob(I)amide</name>
        <dbReference type="ChEBI" id="CHEBI:60494"/>
    </cofactor>
    <text evidence="11">Binds 1 5-hydroxybenzimidazolylcobamide group.</text>
</comment>
<evidence type="ECO:0000256" key="4">
    <source>
        <dbReference type="ARBA" id="ARBA00022679"/>
    </source>
</evidence>
<keyword evidence="1 11" id="KW-1003">Cell membrane</keyword>
<dbReference type="GO" id="GO:0006730">
    <property type="term" value="P:one-carbon metabolic process"/>
    <property type="evidence" value="ECO:0007669"/>
    <property type="project" value="UniProtKB-UniRule"/>
</dbReference>
<reference evidence="14" key="1">
    <citation type="submission" date="2016-10" db="EMBL/GenBank/DDBJ databases">
        <authorList>
            <person name="Varghese N."/>
            <person name="Submissions S."/>
        </authorList>
    </citation>
    <scope>NUCLEOTIDE SEQUENCE [LARGE SCALE GENOMIC DNA]</scope>
    <source>
        <strain evidence="14">Mob M</strain>
    </source>
</reference>
<comment type="function">
    <text evidence="11">Part of a complex that catalyzes the formation of methyl-coenzyme M and tetrahydromethanopterin from coenzyme M and methyl-tetrahydromethanopterin. This is an energy-conserving, sodium-ion translocating step.</text>
</comment>
<dbReference type="EC" id="7.2.1.4" evidence="11 12"/>
<feature type="transmembrane region" description="Helical" evidence="11">
    <location>
        <begin position="222"/>
        <end position="240"/>
    </location>
</feature>
<evidence type="ECO:0000256" key="3">
    <source>
        <dbReference type="ARBA" id="ARBA00022603"/>
    </source>
</evidence>
<dbReference type="PIRSF" id="PIRSF500207">
    <property type="entry name" value="MtrA"/>
    <property type="match status" value="1"/>
</dbReference>
<evidence type="ECO:0000313" key="14">
    <source>
        <dbReference type="Proteomes" id="UP000198535"/>
    </source>
</evidence>
<keyword evidence="10 11" id="KW-0170">Cobalt</keyword>
<dbReference type="GO" id="GO:0050897">
    <property type="term" value="F:cobalt ion binding"/>
    <property type="evidence" value="ECO:0007669"/>
    <property type="project" value="InterPro"/>
</dbReference>
<dbReference type="GO" id="GO:0030269">
    <property type="term" value="F:tetrahydromethanopterin S-methyltransferase activity"/>
    <property type="evidence" value="ECO:0007669"/>
    <property type="project" value="UniProtKB-UniRule"/>
</dbReference>
<feature type="binding site" evidence="11">
    <location>
        <position position="85"/>
    </location>
    <ligand>
        <name>5-hydroxybenzimidazolylcob(I)amide</name>
        <dbReference type="ChEBI" id="CHEBI:60494"/>
        <note>cofactor</note>
    </ligand>
</feature>
<evidence type="ECO:0000256" key="8">
    <source>
        <dbReference type="ARBA" id="ARBA00022994"/>
    </source>
</evidence>
<comment type="pathway">
    <text evidence="11">One-carbon metabolism; methanogenesis from CO(2); methyl-coenzyme M from 5,10-methylene-5,6,7,8-tetrahydromethanopterin: step 2/2.</text>
</comment>
<comment type="subunit">
    <text evidence="11">The complex is composed of 8 subunits; MtrA, MtrB, MtrC, MtrD, MtrE, MtrF, MtrG and MtrH.</text>
</comment>
<gene>
    <name evidence="11" type="primary">mtrA</name>
    <name evidence="13" type="ORF">SAMN04488696_1147</name>
</gene>
<dbReference type="HAMAP" id="MF_01093">
    <property type="entry name" value="MtrA"/>
    <property type="match status" value="1"/>
</dbReference>
<dbReference type="PIRSF" id="PIRSF009452">
    <property type="entry name" value="MtrA_MtxA"/>
    <property type="match status" value="1"/>
</dbReference>
<dbReference type="EMBL" id="FOUJ01000002">
    <property type="protein sequence ID" value="SFM42326.1"/>
    <property type="molecule type" value="Genomic_DNA"/>
</dbReference>
<dbReference type="NCBIfam" id="NF002126">
    <property type="entry name" value="PRK00964.1-4"/>
    <property type="match status" value="1"/>
</dbReference>
<comment type="catalytic activity">
    <reaction evidence="11">
        <text>5-methyl-5,6,7,8-tetrahydromethanopterin + coenzyme M + 2 Na(+)(in) = 5,6,7,8-tetrahydromethanopterin + methyl-coenzyme M + 2 Na(+)(out)</text>
        <dbReference type="Rhea" id="RHEA:53492"/>
        <dbReference type="ChEBI" id="CHEBI:29101"/>
        <dbReference type="ChEBI" id="CHEBI:58103"/>
        <dbReference type="ChEBI" id="CHEBI:58116"/>
        <dbReference type="ChEBI" id="CHEBI:58286"/>
        <dbReference type="ChEBI" id="CHEBI:58319"/>
        <dbReference type="EC" id="7.2.1.4"/>
    </reaction>
</comment>
<keyword evidence="7 11" id="KW-1133">Transmembrane helix</keyword>
<keyword evidence="3 11" id="KW-0489">Methyltransferase</keyword>
<proteinExistence type="inferred from homology"/>
<evidence type="ECO:0000256" key="12">
    <source>
        <dbReference type="NCBIfam" id="TIGR01111"/>
    </source>
</evidence>
<dbReference type="InterPro" id="IPR030688">
    <property type="entry name" value="MeTrfase_MtrA/MtxA"/>
</dbReference>
<dbReference type="GO" id="GO:0019386">
    <property type="term" value="P:methanogenesis, from carbon dioxide"/>
    <property type="evidence" value="ECO:0007669"/>
    <property type="project" value="UniProtKB-UniRule"/>
</dbReference>
<dbReference type="InterPro" id="IPR005778">
    <property type="entry name" value="MtrA"/>
</dbReference>
<dbReference type="RefSeq" id="WP_091934543.1">
    <property type="nucleotide sequence ID" value="NZ_FOUJ01000002.1"/>
</dbReference>
<comment type="similarity">
    <text evidence="11">Belongs to the MtrA family.</text>
</comment>
<keyword evidence="6 11" id="KW-1278">Translocase</keyword>
<evidence type="ECO:0000256" key="9">
    <source>
        <dbReference type="ARBA" id="ARBA00023136"/>
    </source>
</evidence>
<dbReference type="STRING" id="487685.SAMN04488696_1147"/>
<dbReference type="NCBIfam" id="TIGR01111">
    <property type="entry name" value="mtrA"/>
    <property type="match status" value="1"/>
</dbReference>
<protein>
    <recommendedName>
        <fullName evidence="11 12">Tetrahydromethanopterin S-methyltransferase subunit A</fullName>
        <ecNumber evidence="11 12">7.2.1.4</ecNumber>
    </recommendedName>
    <alternativeName>
        <fullName evidence="11">N5-methyltetrahydromethanopterin--coenzyme M methyltransferase subunit A</fullName>
    </alternativeName>
</protein>
<keyword evidence="5 11" id="KW-0812">Transmembrane</keyword>
<dbReference type="Pfam" id="PF04208">
    <property type="entry name" value="MtrA"/>
    <property type="match status" value="1"/>
</dbReference>
<keyword evidence="9 11" id="KW-0472">Membrane</keyword>
<comment type="subcellular location">
    <subcellularLocation>
        <location evidence="11">Cell membrane</location>
        <topology evidence="11">Single-pass membrane protein</topology>
    </subcellularLocation>
</comment>
<name>A0A1I4QRJ3_9EURY</name>